<dbReference type="AlphaFoldDB" id="A0A095U4P2"/>
<proteinExistence type="inferred from homology"/>
<evidence type="ECO:0000256" key="2">
    <source>
        <dbReference type="ARBA" id="ARBA00023125"/>
    </source>
</evidence>
<dbReference type="GO" id="GO:0015074">
    <property type="term" value="P:DNA integration"/>
    <property type="evidence" value="ECO:0007669"/>
    <property type="project" value="InterPro"/>
</dbReference>
<evidence type="ECO:0000259" key="4">
    <source>
        <dbReference type="PROSITE" id="PS51898"/>
    </source>
</evidence>
<dbReference type="GO" id="GO:0003677">
    <property type="term" value="F:DNA binding"/>
    <property type="evidence" value="ECO:0007669"/>
    <property type="project" value="UniProtKB-KW"/>
</dbReference>
<reference evidence="5 6" key="1">
    <citation type="submission" date="2014-09" db="EMBL/GenBank/DDBJ databases">
        <title>Whole Genome Shotgun of Flavobacterium aquatile LMG 4008.</title>
        <authorList>
            <person name="Gale A.N."/>
            <person name="Pipes S.E."/>
            <person name="Newman J.D."/>
        </authorList>
    </citation>
    <scope>NUCLEOTIDE SEQUENCE [LARGE SCALE GENOMIC DNA]</scope>
    <source>
        <strain evidence="5 6">LMG 4008</strain>
    </source>
</reference>
<dbReference type="InterPro" id="IPR050090">
    <property type="entry name" value="Tyrosine_recombinase_XerCD"/>
</dbReference>
<evidence type="ECO:0000256" key="3">
    <source>
        <dbReference type="ARBA" id="ARBA00023172"/>
    </source>
</evidence>
<dbReference type="Pfam" id="PF17293">
    <property type="entry name" value="Arm-DNA-bind_5"/>
    <property type="match status" value="1"/>
</dbReference>
<dbReference type="InterPro" id="IPR013762">
    <property type="entry name" value="Integrase-like_cat_sf"/>
</dbReference>
<dbReference type="OrthoDB" id="1094492at2"/>
<dbReference type="Pfam" id="PF13102">
    <property type="entry name" value="Phage_int_SAM_5"/>
    <property type="match status" value="1"/>
</dbReference>
<evidence type="ECO:0000313" key="6">
    <source>
        <dbReference type="Proteomes" id="UP000029554"/>
    </source>
</evidence>
<comment type="caution">
    <text evidence="5">The sequence shown here is derived from an EMBL/GenBank/DDBJ whole genome shotgun (WGS) entry which is preliminary data.</text>
</comment>
<dbReference type="RefSeq" id="WP_035123919.1">
    <property type="nucleotide sequence ID" value="NZ_JRHH01000001.1"/>
</dbReference>
<organism evidence="5 6">
    <name type="scientific">Flavobacterium aquatile LMG 4008 = ATCC 11947</name>
    <dbReference type="NCBI Taxonomy" id="1453498"/>
    <lineage>
        <taxon>Bacteria</taxon>
        <taxon>Pseudomonadati</taxon>
        <taxon>Bacteroidota</taxon>
        <taxon>Flavobacteriia</taxon>
        <taxon>Flavobacteriales</taxon>
        <taxon>Flavobacteriaceae</taxon>
        <taxon>Flavobacterium</taxon>
    </lineage>
</organism>
<evidence type="ECO:0000256" key="1">
    <source>
        <dbReference type="ARBA" id="ARBA00008857"/>
    </source>
</evidence>
<keyword evidence="6" id="KW-1185">Reference proteome</keyword>
<dbReference type="InterPro" id="IPR025269">
    <property type="entry name" value="SAM-like_dom"/>
</dbReference>
<dbReference type="InterPro" id="IPR011010">
    <property type="entry name" value="DNA_brk_join_enz"/>
</dbReference>
<dbReference type="PROSITE" id="PS51898">
    <property type="entry name" value="TYR_RECOMBINASE"/>
    <property type="match status" value="1"/>
</dbReference>
<dbReference type="Proteomes" id="UP000029554">
    <property type="component" value="Unassembled WGS sequence"/>
</dbReference>
<comment type="similarity">
    <text evidence="1">Belongs to the 'phage' integrase family.</text>
</comment>
<dbReference type="GO" id="GO:0006310">
    <property type="term" value="P:DNA recombination"/>
    <property type="evidence" value="ECO:0007669"/>
    <property type="project" value="UniProtKB-KW"/>
</dbReference>
<evidence type="ECO:0000313" key="5">
    <source>
        <dbReference type="EMBL" id="KGD69588.1"/>
    </source>
</evidence>
<gene>
    <name evidence="5" type="ORF">LG45_02170</name>
</gene>
<dbReference type="STRING" id="1453498.LG45_02170"/>
<dbReference type="PANTHER" id="PTHR30349:SF64">
    <property type="entry name" value="PROPHAGE INTEGRASE INTD-RELATED"/>
    <property type="match status" value="1"/>
</dbReference>
<dbReference type="InterPro" id="IPR002104">
    <property type="entry name" value="Integrase_catalytic"/>
</dbReference>
<dbReference type="SUPFAM" id="SSF56349">
    <property type="entry name" value="DNA breaking-rejoining enzymes"/>
    <property type="match status" value="1"/>
</dbReference>
<keyword evidence="2" id="KW-0238">DNA-binding</keyword>
<feature type="domain" description="Tyr recombinase" evidence="4">
    <location>
        <begin position="229"/>
        <end position="419"/>
    </location>
</feature>
<dbReference type="Pfam" id="PF00589">
    <property type="entry name" value="Phage_integrase"/>
    <property type="match status" value="1"/>
</dbReference>
<dbReference type="InterPro" id="IPR010998">
    <property type="entry name" value="Integrase_recombinase_N"/>
</dbReference>
<dbReference type="Gene3D" id="1.10.150.130">
    <property type="match status" value="1"/>
</dbReference>
<dbReference type="EMBL" id="JRHH01000001">
    <property type="protein sequence ID" value="KGD69588.1"/>
    <property type="molecule type" value="Genomic_DNA"/>
</dbReference>
<dbReference type="PANTHER" id="PTHR30349">
    <property type="entry name" value="PHAGE INTEGRASE-RELATED"/>
    <property type="match status" value="1"/>
</dbReference>
<dbReference type="Gene3D" id="1.10.443.10">
    <property type="entry name" value="Intergrase catalytic core"/>
    <property type="match status" value="1"/>
</dbReference>
<name>A0A095U4P2_9FLAO</name>
<dbReference type="InterPro" id="IPR035386">
    <property type="entry name" value="Arm-DNA-bind_5"/>
</dbReference>
<protein>
    <submittedName>
        <fullName evidence="5">Integrase</fullName>
    </submittedName>
</protein>
<dbReference type="eggNOG" id="COG4974">
    <property type="taxonomic scope" value="Bacteria"/>
</dbReference>
<keyword evidence="3" id="KW-0233">DNA recombination</keyword>
<accession>A0A095U4P2</accession>
<sequence length="423" mass="48299">MASIKVVLYPRAKKDGTFPLALRITKDRKSSYIFTDYSIKKEDWIEDEQRVKTSHPNSKRLNNYILAKKAEASDTSLEVETHKKEVSTRAIKQKLKPKGGSTFFAQAHIYLKNLEKTGNYNCFIAEKSRVKIFQLFVSGRDITKADKPTGKKDVAETGLSDIAFSDITMGLLARFKVELASKRKSSDRTIANYLVMIRSVFSQAIRDGVTEEKHYPFGKGKTSIEFPDSTKVGISNEDVIKLETVDLPIFSHDHARNIWLVSYYFAGMRVSDVLRLRWSDFKEMRLHYTMGKNNKAGSLKTPEKAFAILNKYLSDKENKNDLIFPDLKILPDLNDEFEVKRKIAQAVNRYNKILNKFVLPAAEIESKVTMHISRHTFATLAGDKIPIQMLQKLYRHSDIKTTIGYQANFIYKDADEALDAVLG</sequence>